<evidence type="ECO:0000256" key="5">
    <source>
        <dbReference type="ARBA" id="ARBA00022857"/>
    </source>
</evidence>
<evidence type="ECO:0000256" key="2">
    <source>
        <dbReference type="ARBA" id="ARBA00010139"/>
    </source>
</evidence>
<dbReference type="RefSeq" id="XP_007388348.1">
    <property type="nucleotide sequence ID" value="XM_007388286.1"/>
</dbReference>
<proteinExistence type="inferred from homology"/>
<dbReference type="Pfam" id="PF07992">
    <property type="entry name" value="Pyr_redox_2"/>
    <property type="match status" value="1"/>
</dbReference>
<dbReference type="OrthoDB" id="66881at2759"/>
<evidence type="ECO:0000313" key="10">
    <source>
        <dbReference type="Proteomes" id="UP000054196"/>
    </source>
</evidence>
<evidence type="ECO:0000256" key="4">
    <source>
        <dbReference type="ARBA" id="ARBA00022827"/>
    </source>
</evidence>
<evidence type="ECO:0000313" key="9">
    <source>
        <dbReference type="EMBL" id="EIN04553.1"/>
    </source>
</evidence>
<evidence type="ECO:0000256" key="3">
    <source>
        <dbReference type="ARBA" id="ARBA00022630"/>
    </source>
</evidence>
<dbReference type="PANTHER" id="PTHR43098:SF3">
    <property type="entry name" value="L-ORNITHINE N(5)-MONOOXYGENASE-RELATED"/>
    <property type="match status" value="1"/>
</dbReference>
<dbReference type="eggNOG" id="KOG1399">
    <property type="taxonomic scope" value="Eukaryota"/>
</dbReference>
<keyword evidence="6" id="KW-0560">Oxidoreductase</keyword>
<keyword evidence="5" id="KW-0521">NADP</keyword>
<accession>R7S2V8</accession>
<organism evidence="9 10">
    <name type="scientific">Punctularia strigosozonata (strain HHB-11173)</name>
    <name type="common">White-rot fungus</name>
    <dbReference type="NCBI Taxonomy" id="741275"/>
    <lineage>
        <taxon>Eukaryota</taxon>
        <taxon>Fungi</taxon>
        <taxon>Dikarya</taxon>
        <taxon>Basidiomycota</taxon>
        <taxon>Agaricomycotina</taxon>
        <taxon>Agaricomycetes</taxon>
        <taxon>Corticiales</taxon>
        <taxon>Punctulariaceae</taxon>
        <taxon>Punctularia</taxon>
    </lineage>
</organism>
<sequence length="556" mass="63275">MPFRTDLSTEPPARAGQSDTYADNLEVDVLIVGAGFGGVYLLHKLRDEFGMKVKVVEAGKDLGGIWYWNCYPGARVDSMVPVYEYSMEKLWKNWNWTEKYPDWAELRKYFDFVDKQLDIKKDVAFDSKVVGARFDKASQRWVTKLEDGRTAYSKLFICATGFAAKRYFPDWPGLDTFKGIMHHSSFWPSEGVDVAGKRVAVIGTGSTGIQIAQETAKTAKSVTVFQRTPNLCLPMRQEKLTKEAQEAQKKDYPEFYKNRMTTFSGFPMDFVDRNTLDDTPEQREAFFEELWQKGGFWFWLGTYKDMLKDEKANDEAYKFWAKKTRARITDPVKRDILAPLEKPHPWGTKRPSLEQNFYEMLDRPENEVVDVKKTPIVEVTEKGVRTADDKEREFDVIALATGFDSLTGGMKSMGLKDVNGADLSEKWKNGTYSYLGMTLSGFPNLFYLYGAQGPTAFANGPSCLESQAGWILSAIAKMRKEGISYIEPTTASEQEWHDKIQTISKTTLFHNVDSWYMGANIPGKPREQLSFSGGLPLYTQECRKVLDNGFEGFVTA</sequence>
<dbReference type="KEGG" id="psq:PUNSTDRAFT_55552"/>
<reference evidence="10" key="1">
    <citation type="journal article" date="2012" name="Science">
        <title>The Paleozoic origin of enzymatic lignin decomposition reconstructed from 31 fungal genomes.</title>
        <authorList>
            <person name="Floudas D."/>
            <person name="Binder M."/>
            <person name="Riley R."/>
            <person name="Barry K."/>
            <person name="Blanchette R.A."/>
            <person name="Henrissat B."/>
            <person name="Martinez A.T."/>
            <person name="Otillar R."/>
            <person name="Spatafora J.W."/>
            <person name="Yadav J.S."/>
            <person name="Aerts A."/>
            <person name="Benoit I."/>
            <person name="Boyd A."/>
            <person name="Carlson A."/>
            <person name="Copeland A."/>
            <person name="Coutinho P.M."/>
            <person name="de Vries R.P."/>
            <person name="Ferreira P."/>
            <person name="Findley K."/>
            <person name="Foster B."/>
            <person name="Gaskell J."/>
            <person name="Glotzer D."/>
            <person name="Gorecki P."/>
            <person name="Heitman J."/>
            <person name="Hesse C."/>
            <person name="Hori C."/>
            <person name="Igarashi K."/>
            <person name="Jurgens J.A."/>
            <person name="Kallen N."/>
            <person name="Kersten P."/>
            <person name="Kohler A."/>
            <person name="Kuees U."/>
            <person name="Kumar T.K.A."/>
            <person name="Kuo A."/>
            <person name="LaButti K."/>
            <person name="Larrondo L.F."/>
            <person name="Lindquist E."/>
            <person name="Ling A."/>
            <person name="Lombard V."/>
            <person name="Lucas S."/>
            <person name="Lundell T."/>
            <person name="Martin R."/>
            <person name="McLaughlin D.J."/>
            <person name="Morgenstern I."/>
            <person name="Morin E."/>
            <person name="Murat C."/>
            <person name="Nagy L.G."/>
            <person name="Nolan M."/>
            <person name="Ohm R.A."/>
            <person name="Patyshakuliyeva A."/>
            <person name="Rokas A."/>
            <person name="Ruiz-Duenas F.J."/>
            <person name="Sabat G."/>
            <person name="Salamov A."/>
            <person name="Samejima M."/>
            <person name="Schmutz J."/>
            <person name="Slot J.C."/>
            <person name="St John F."/>
            <person name="Stenlid J."/>
            <person name="Sun H."/>
            <person name="Sun S."/>
            <person name="Syed K."/>
            <person name="Tsang A."/>
            <person name="Wiebenga A."/>
            <person name="Young D."/>
            <person name="Pisabarro A."/>
            <person name="Eastwood D.C."/>
            <person name="Martin F."/>
            <person name="Cullen D."/>
            <person name="Grigoriev I.V."/>
            <person name="Hibbett D.S."/>
        </authorList>
    </citation>
    <scope>NUCLEOTIDE SEQUENCE [LARGE SCALE GENOMIC DNA]</scope>
    <source>
        <strain evidence="10">HHB-11173 SS5</strain>
    </source>
</reference>
<comment type="similarity">
    <text evidence="2">Belongs to the FAD-binding monooxygenase family.</text>
</comment>
<dbReference type="PRINTS" id="PR00411">
    <property type="entry name" value="PNDRDTASEI"/>
</dbReference>
<keyword evidence="7 9" id="KW-0503">Monooxygenase</keyword>
<dbReference type="HOGENOM" id="CLU_006937_8_0_1"/>
<dbReference type="Proteomes" id="UP000054196">
    <property type="component" value="Unassembled WGS sequence"/>
</dbReference>
<dbReference type="GO" id="GO:0004497">
    <property type="term" value="F:monooxygenase activity"/>
    <property type="evidence" value="ECO:0007669"/>
    <property type="project" value="UniProtKB-KW"/>
</dbReference>
<evidence type="ECO:0000256" key="7">
    <source>
        <dbReference type="ARBA" id="ARBA00023033"/>
    </source>
</evidence>
<evidence type="ECO:0000256" key="6">
    <source>
        <dbReference type="ARBA" id="ARBA00023002"/>
    </source>
</evidence>
<keyword evidence="10" id="KW-1185">Reference proteome</keyword>
<feature type="domain" description="FAD/NAD(P)-binding" evidence="8">
    <location>
        <begin position="28"/>
        <end position="251"/>
    </location>
</feature>
<dbReference type="InterPro" id="IPR050775">
    <property type="entry name" value="FAD-binding_Monooxygenases"/>
</dbReference>
<dbReference type="Gene3D" id="3.50.50.60">
    <property type="entry name" value="FAD/NAD(P)-binding domain"/>
    <property type="match status" value="3"/>
</dbReference>
<dbReference type="OMA" id="WYMGDNV"/>
<dbReference type="SUPFAM" id="SSF51905">
    <property type="entry name" value="FAD/NAD(P)-binding domain"/>
    <property type="match status" value="2"/>
</dbReference>
<comment type="cofactor">
    <cofactor evidence="1">
        <name>FAD</name>
        <dbReference type="ChEBI" id="CHEBI:57692"/>
    </cofactor>
</comment>
<keyword evidence="4" id="KW-0274">FAD</keyword>
<dbReference type="InterPro" id="IPR036188">
    <property type="entry name" value="FAD/NAD-bd_sf"/>
</dbReference>
<evidence type="ECO:0000256" key="1">
    <source>
        <dbReference type="ARBA" id="ARBA00001974"/>
    </source>
</evidence>
<dbReference type="InterPro" id="IPR023753">
    <property type="entry name" value="FAD/NAD-binding_dom"/>
</dbReference>
<dbReference type="EMBL" id="JH687554">
    <property type="protein sequence ID" value="EIN04553.1"/>
    <property type="molecule type" value="Genomic_DNA"/>
</dbReference>
<keyword evidence="3" id="KW-0285">Flavoprotein</keyword>
<gene>
    <name evidence="9" type="ORF">PUNSTDRAFT_55552</name>
</gene>
<protein>
    <submittedName>
        <fullName evidence="9">Cyclopentanone 1,2-monooxygenase</fullName>
    </submittedName>
</protein>
<evidence type="ECO:0000259" key="8">
    <source>
        <dbReference type="Pfam" id="PF07992"/>
    </source>
</evidence>
<dbReference type="GeneID" id="18884001"/>
<dbReference type="PANTHER" id="PTHR43098">
    <property type="entry name" value="L-ORNITHINE N(5)-MONOOXYGENASE-RELATED"/>
    <property type="match status" value="1"/>
</dbReference>
<dbReference type="AlphaFoldDB" id="R7S2V8"/>
<name>R7S2V8_PUNST</name>